<feature type="domain" description="Transcription regulator AsnC/Lrp ligand binding" evidence="1">
    <location>
        <begin position="2"/>
        <end position="63"/>
    </location>
</feature>
<comment type="caution">
    <text evidence="2">The sequence shown here is derived from an EMBL/GenBank/DDBJ whole genome shotgun (WGS) entry which is preliminary data.</text>
</comment>
<dbReference type="Pfam" id="PF01037">
    <property type="entry name" value="AsnC_trans_reg"/>
    <property type="match status" value="1"/>
</dbReference>
<sequence length="72" mass="7886">SVEEVGKRVAELEESCSVHHITGNFDLLVISKCTGHGECGAVIEKIKELEGVERVNAELVLKTLKEELKVVL</sequence>
<dbReference type="AlphaFoldDB" id="X1G906"/>
<proteinExistence type="predicted"/>
<dbReference type="InterPro" id="IPR019887">
    <property type="entry name" value="Tscrpt_reg_AsnC/Lrp_C"/>
</dbReference>
<evidence type="ECO:0000313" key="2">
    <source>
        <dbReference type="EMBL" id="GAH29483.1"/>
    </source>
</evidence>
<protein>
    <recommendedName>
        <fullName evidence="1">Transcription regulator AsnC/Lrp ligand binding domain-containing protein</fullName>
    </recommendedName>
</protein>
<feature type="non-terminal residue" evidence="2">
    <location>
        <position position="1"/>
    </location>
</feature>
<accession>X1G906</accession>
<dbReference type="Gene3D" id="3.30.70.920">
    <property type="match status" value="1"/>
</dbReference>
<evidence type="ECO:0000259" key="1">
    <source>
        <dbReference type="Pfam" id="PF01037"/>
    </source>
</evidence>
<organism evidence="2">
    <name type="scientific">marine sediment metagenome</name>
    <dbReference type="NCBI Taxonomy" id="412755"/>
    <lineage>
        <taxon>unclassified sequences</taxon>
        <taxon>metagenomes</taxon>
        <taxon>ecological metagenomes</taxon>
    </lineage>
</organism>
<dbReference type="EMBL" id="BARU01000250">
    <property type="protein sequence ID" value="GAH29483.1"/>
    <property type="molecule type" value="Genomic_DNA"/>
</dbReference>
<name>X1G906_9ZZZZ</name>
<dbReference type="SUPFAM" id="SSF54909">
    <property type="entry name" value="Dimeric alpha+beta barrel"/>
    <property type="match status" value="1"/>
</dbReference>
<dbReference type="InterPro" id="IPR011008">
    <property type="entry name" value="Dimeric_a/b-barrel"/>
</dbReference>
<gene>
    <name evidence="2" type="ORF">S03H2_00960</name>
</gene>
<reference evidence="2" key="1">
    <citation type="journal article" date="2014" name="Front. Microbiol.">
        <title>High frequency of phylogenetically diverse reductive dehalogenase-homologous genes in deep subseafloor sedimentary metagenomes.</title>
        <authorList>
            <person name="Kawai M."/>
            <person name="Futagami T."/>
            <person name="Toyoda A."/>
            <person name="Takaki Y."/>
            <person name="Nishi S."/>
            <person name="Hori S."/>
            <person name="Arai W."/>
            <person name="Tsubouchi T."/>
            <person name="Morono Y."/>
            <person name="Uchiyama I."/>
            <person name="Ito T."/>
            <person name="Fujiyama A."/>
            <person name="Inagaki F."/>
            <person name="Takami H."/>
        </authorList>
    </citation>
    <scope>NUCLEOTIDE SEQUENCE</scope>
    <source>
        <strain evidence="2">Expedition CK06-06</strain>
    </source>
</reference>